<protein>
    <submittedName>
        <fullName evidence="2">Uncharacterized protein</fullName>
    </submittedName>
</protein>
<dbReference type="EMBL" id="CABPRJ010001921">
    <property type="protein sequence ID" value="VVC41582.1"/>
    <property type="molecule type" value="Genomic_DNA"/>
</dbReference>
<name>A0A5E4ND00_9HEMI</name>
<reference evidence="2 3" key="1">
    <citation type="submission" date="2019-08" db="EMBL/GenBank/DDBJ databases">
        <authorList>
            <person name="Alioto T."/>
            <person name="Alioto T."/>
            <person name="Gomez Garrido J."/>
        </authorList>
    </citation>
    <scope>NUCLEOTIDE SEQUENCE [LARGE SCALE GENOMIC DNA]</scope>
</reference>
<evidence type="ECO:0000256" key="1">
    <source>
        <dbReference type="SAM" id="Phobius"/>
    </source>
</evidence>
<evidence type="ECO:0000313" key="3">
    <source>
        <dbReference type="Proteomes" id="UP000325440"/>
    </source>
</evidence>
<accession>A0A5E4ND00</accession>
<feature type="transmembrane region" description="Helical" evidence="1">
    <location>
        <begin position="80"/>
        <end position="101"/>
    </location>
</feature>
<keyword evidence="3" id="KW-1185">Reference proteome</keyword>
<keyword evidence="1" id="KW-1133">Transmembrane helix</keyword>
<keyword evidence="1" id="KW-0472">Membrane</keyword>
<keyword evidence="1" id="KW-0812">Transmembrane</keyword>
<gene>
    <name evidence="2" type="ORF">CINCED_3A016271</name>
</gene>
<organism evidence="2 3">
    <name type="scientific">Cinara cedri</name>
    <dbReference type="NCBI Taxonomy" id="506608"/>
    <lineage>
        <taxon>Eukaryota</taxon>
        <taxon>Metazoa</taxon>
        <taxon>Ecdysozoa</taxon>
        <taxon>Arthropoda</taxon>
        <taxon>Hexapoda</taxon>
        <taxon>Insecta</taxon>
        <taxon>Pterygota</taxon>
        <taxon>Neoptera</taxon>
        <taxon>Paraneoptera</taxon>
        <taxon>Hemiptera</taxon>
        <taxon>Sternorrhyncha</taxon>
        <taxon>Aphidomorpha</taxon>
        <taxon>Aphidoidea</taxon>
        <taxon>Aphididae</taxon>
        <taxon>Lachninae</taxon>
        <taxon>Cinara</taxon>
    </lineage>
</organism>
<evidence type="ECO:0000313" key="2">
    <source>
        <dbReference type="EMBL" id="VVC41582.1"/>
    </source>
</evidence>
<sequence>MSTGRRAGLRGRRAWDTAFRKQVFGTVCCRGHENAGAPARLRSRISRARSRSRPNGTMLNENNGGFYIGRNRRRSSADTLVVVVVAFAVLDILRPCAHVAITGTRLRSRLATDSDALCRPDCGGARTSTIVAPPLALPPAAATT</sequence>
<dbReference type="Proteomes" id="UP000325440">
    <property type="component" value="Unassembled WGS sequence"/>
</dbReference>
<proteinExistence type="predicted"/>
<dbReference type="AlphaFoldDB" id="A0A5E4ND00"/>